<evidence type="ECO:0000313" key="2">
    <source>
        <dbReference type="EMBL" id="GLY68237.1"/>
    </source>
</evidence>
<proteinExistence type="predicted"/>
<dbReference type="PANTHER" id="PTHR43433">
    <property type="entry name" value="HYDROLASE, ALPHA/BETA FOLD FAMILY PROTEIN"/>
    <property type="match status" value="1"/>
</dbReference>
<dbReference type="GO" id="GO:0004806">
    <property type="term" value="F:triacylglycerol lipase activity"/>
    <property type="evidence" value="ECO:0007669"/>
    <property type="project" value="TreeGrafter"/>
</dbReference>
<reference evidence="2" key="1">
    <citation type="submission" date="2023-03" db="EMBL/GenBank/DDBJ databases">
        <title>Amycolatopsis taiwanensis NBRC 103393.</title>
        <authorList>
            <person name="Ichikawa N."/>
            <person name="Sato H."/>
            <person name="Tonouchi N."/>
        </authorList>
    </citation>
    <scope>NUCLEOTIDE SEQUENCE</scope>
    <source>
        <strain evidence="2">NBRC 103393</strain>
    </source>
</reference>
<dbReference type="RefSeq" id="WP_285488290.1">
    <property type="nucleotide sequence ID" value="NZ_BSTI01000011.1"/>
</dbReference>
<dbReference type="AlphaFoldDB" id="A0A9W6R604"/>
<dbReference type="InterPro" id="IPR050471">
    <property type="entry name" value="AB_hydrolase"/>
</dbReference>
<dbReference type="Proteomes" id="UP001165136">
    <property type="component" value="Unassembled WGS sequence"/>
</dbReference>
<keyword evidence="3" id="KW-1185">Reference proteome</keyword>
<feature type="domain" description="AB hydrolase-1" evidence="1">
    <location>
        <begin position="20"/>
        <end position="146"/>
    </location>
</feature>
<dbReference type="SUPFAM" id="SSF53474">
    <property type="entry name" value="alpha/beta-Hydrolases"/>
    <property type="match status" value="1"/>
</dbReference>
<dbReference type="GO" id="GO:0046503">
    <property type="term" value="P:glycerolipid catabolic process"/>
    <property type="evidence" value="ECO:0007669"/>
    <property type="project" value="TreeGrafter"/>
</dbReference>
<dbReference type="InterPro" id="IPR000073">
    <property type="entry name" value="AB_hydrolase_1"/>
</dbReference>
<dbReference type="InterPro" id="IPR029058">
    <property type="entry name" value="AB_hydrolase_fold"/>
</dbReference>
<sequence length="280" mass="29630">MATLTVPGADLYYEVAGSGPTLLLIAGGADDGRDFGSVAEDLARHFTVVTYDTRGISRSRLHHPVDQVTIETEVADALAVLSQVTDAMAHVFGTSAGAQIALALAARRPDRVAAVIAHEPPAVLLLPVDDPRRDLLHRVVDAYREQGLHAAQQAFAVGAGLGGPAYSDEPPFESEAGATAMQDKLTRMQGNFEFFIARRMGPIGDCLPDLEALRNLHDRIAIGVGAASQRQLAHDTGLALAAVLDQQPVVFPGGHPGYATHPQGFARVLHQTVLSCSPTR</sequence>
<evidence type="ECO:0000259" key="1">
    <source>
        <dbReference type="Pfam" id="PF00561"/>
    </source>
</evidence>
<keyword evidence="2" id="KW-0378">Hydrolase</keyword>
<comment type="caution">
    <text evidence="2">The sequence shown here is derived from an EMBL/GenBank/DDBJ whole genome shotgun (WGS) entry which is preliminary data.</text>
</comment>
<dbReference type="Pfam" id="PF00561">
    <property type="entry name" value="Abhydrolase_1"/>
    <property type="match status" value="1"/>
</dbReference>
<dbReference type="Gene3D" id="3.40.50.1820">
    <property type="entry name" value="alpha/beta hydrolase"/>
    <property type="match status" value="1"/>
</dbReference>
<dbReference type="EMBL" id="BSTI01000011">
    <property type="protein sequence ID" value="GLY68237.1"/>
    <property type="molecule type" value="Genomic_DNA"/>
</dbReference>
<organism evidence="2 3">
    <name type="scientific">Amycolatopsis taiwanensis</name>
    <dbReference type="NCBI Taxonomy" id="342230"/>
    <lineage>
        <taxon>Bacteria</taxon>
        <taxon>Bacillati</taxon>
        <taxon>Actinomycetota</taxon>
        <taxon>Actinomycetes</taxon>
        <taxon>Pseudonocardiales</taxon>
        <taxon>Pseudonocardiaceae</taxon>
        <taxon>Amycolatopsis</taxon>
    </lineage>
</organism>
<accession>A0A9W6R604</accession>
<dbReference type="PANTHER" id="PTHR43433:SF5">
    <property type="entry name" value="AB HYDROLASE-1 DOMAIN-CONTAINING PROTEIN"/>
    <property type="match status" value="1"/>
</dbReference>
<evidence type="ECO:0000313" key="3">
    <source>
        <dbReference type="Proteomes" id="UP001165136"/>
    </source>
</evidence>
<name>A0A9W6R604_9PSEU</name>
<gene>
    <name evidence="2" type="ORF">Atai01_48560</name>
</gene>
<protein>
    <submittedName>
        <fullName evidence="2">Hydrolase</fullName>
    </submittedName>
</protein>